<keyword evidence="1" id="KW-0812">Transmembrane</keyword>
<dbReference type="EMBL" id="JAODOR010000004">
    <property type="protein sequence ID" value="MCT9001456.1"/>
    <property type="molecule type" value="Genomic_DNA"/>
</dbReference>
<dbReference type="RefSeq" id="WP_261605996.1">
    <property type="nucleotide sequence ID" value="NZ_JAODOR010000004.1"/>
</dbReference>
<sequence length="280" mass="28867">MNDDALRELRELRARAYGPDADLAGDADAHARLAHLEEQVRAAERARVNVAPGESGTSTDEPHTPASPASVSIIEGLFAAPHADASSAGDRAEEPPVAPRRSGLGGFFARIRPTRPVAMAWAASLVVVAVLTAALVAGVESLRPISAPSGARQVATIGDGERIDDDAANAWFGAEGARSYEFLGLTVLTIDESGDDPPQTCIAVVPTDSVSFRDRTFSGQVYSGCAVGAFPATAEFTVLGVAPAELRALYPIGTAVQFVLVGEEVVVFADAGSGISASEG</sequence>
<reference evidence="2 3" key="1">
    <citation type="journal article" date="2024" name="Int. J. Syst. Evol. Microbiol.">
        <title>Microbacterium memoriense sp. nov., a member of the Actinomycetota from marine beach sediment of the north coast of Portugal.</title>
        <authorList>
            <person name="Santos J.D.N.D."/>
            <person name="Klimek D."/>
            <person name="Calusinska M."/>
            <person name="Lobo-da-Cunha A."/>
            <person name="Catita J."/>
            <person name="Goncalves H."/>
            <person name="Gonzalez I."/>
            <person name="Lage O.M."/>
        </authorList>
    </citation>
    <scope>NUCLEOTIDE SEQUENCE [LARGE SCALE GENOMIC DNA]</scope>
    <source>
        <strain evidence="2 3">PMIC_1C1B</strain>
    </source>
</reference>
<organism evidence="2 3">
    <name type="scientific">Microbacterium memoriense</name>
    <dbReference type="NCBI Taxonomy" id="2978350"/>
    <lineage>
        <taxon>Bacteria</taxon>
        <taxon>Bacillati</taxon>
        <taxon>Actinomycetota</taxon>
        <taxon>Actinomycetes</taxon>
        <taxon>Micrococcales</taxon>
        <taxon>Microbacteriaceae</taxon>
        <taxon>Microbacterium</taxon>
    </lineage>
</organism>
<keyword evidence="3" id="KW-1185">Reference proteome</keyword>
<name>A0ABT2PA47_9MICO</name>
<accession>A0ABT2PA47</accession>
<evidence type="ECO:0000313" key="3">
    <source>
        <dbReference type="Proteomes" id="UP001300496"/>
    </source>
</evidence>
<keyword evidence="1" id="KW-1133">Transmembrane helix</keyword>
<evidence type="ECO:0000256" key="1">
    <source>
        <dbReference type="SAM" id="Phobius"/>
    </source>
</evidence>
<proteinExistence type="predicted"/>
<gene>
    <name evidence="2" type="ORF">N4R40_03610</name>
</gene>
<feature type="transmembrane region" description="Helical" evidence="1">
    <location>
        <begin position="117"/>
        <end position="139"/>
    </location>
</feature>
<evidence type="ECO:0008006" key="4">
    <source>
        <dbReference type="Google" id="ProtNLM"/>
    </source>
</evidence>
<evidence type="ECO:0000313" key="2">
    <source>
        <dbReference type="EMBL" id="MCT9001456.1"/>
    </source>
</evidence>
<dbReference type="Proteomes" id="UP001300496">
    <property type="component" value="Unassembled WGS sequence"/>
</dbReference>
<protein>
    <recommendedName>
        <fullName evidence="4">Spermidine/putrescine ABC transporter permease</fullName>
    </recommendedName>
</protein>
<keyword evidence="1" id="KW-0472">Membrane</keyword>
<comment type="caution">
    <text evidence="2">The sequence shown here is derived from an EMBL/GenBank/DDBJ whole genome shotgun (WGS) entry which is preliminary data.</text>
</comment>